<sequence length="109" mass="12061">MWRECAMKLSCLILCPALLAASPVLAHSWYSTYCCSGQDCAPIPASAVHATKDGWEIDLKAGQYPLMDAPFRAVIPYTSRTLQKSQDEDFHLCIVANRARCLYVPPLGQ</sequence>
<evidence type="ECO:0000313" key="3">
    <source>
        <dbReference type="Proteomes" id="UP000028826"/>
    </source>
</evidence>
<name>A0A086XYS8_9RHOB</name>
<reference evidence="2 3" key="1">
    <citation type="submission" date="2014-03" db="EMBL/GenBank/DDBJ databases">
        <title>Genome of Haematobacter massiliensis CCUG 47968.</title>
        <authorList>
            <person name="Wang D."/>
            <person name="Wang G."/>
        </authorList>
    </citation>
    <scope>NUCLEOTIDE SEQUENCE [LARGE SCALE GENOMIC DNA]</scope>
    <source>
        <strain evidence="2 3">CCUG 47968</strain>
    </source>
</reference>
<keyword evidence="3" id="KW-1185">Reference proteome</keyword>
<proteinExistence type="predicted"/>
<dbReference type="Proteomes" id="UP000028826">
    <property type="component" value="Unassembled WGS sequence"/>
</dbReference>
<feature type="chain" id="PRO_5001817141" description="Secreted protein" evidence="1">
    <location>
        <begin position="27"/>
        <end position="109"/>
    </location>
</feature>
<comment type="caution">
    <text evidence="2">The sequence shown here is derived from an EMBL/GenBank/DDBJ whole genome shotgun (WGS) entry which is preliminary data.</text>
</comment>
<organism evidence="2 3">
    <name type="scientific">Haematobacter massiliensis</name>
    <dbReference type="NCBI Taxonomy" id="195105"/>
    <lineage>
        <taxon>Bacteria</taxon>
        <taxon>Pseudomonadati</taxon>
        <taxon>Pseudomonadota</taxon>
        <taxon>Alphaproteobacteria</taxon>
        <taxon>Rhodobacterales</taxon>
        <taxon>Paracoccaceae</taxon>
        <taxon>Haematobacter</taxon>
    </lineage>
</organism>
<evidence type="ECO:0000313" key="2">
    <source>
        <dbReference type="EMBL" id="KFI27178.1"/>
    </source>
</evidence>
<dbReference type="EMBL" id="JGYG01000012">
    <property type="protein sequence ID" value="KFI27178.1"/>
    <property type="molecule type" value="Genomic_DNA"/>
</dbReference>
<gene>
    <name evidence="2" type="ORF">CN97_01880</name>
</gene>
<evidence type="ECO:0000256" key="1">
    <source>
        <dbReference type="SAM" id="SignalP"/>
    </source>
</evidence>
<feature type="signal peptide" evidence="1">
    <location>
        <begin position="1"/>
        <end position="26"/>
    </location>
</feature>
<accession>A0A086XYS8</accession>
<dbReference type="AlphaFoldDB" id="A0A086XYS8"/>
<protein>
    <recommendedName>
        <fullName evidence="4">Secreted protein</fullName>
    </recommendedName>
</protein>
<keyword evidence="1" id="KW-0732">Signal</keyword>
<evidence type="ECO:0008006" key="4">
    <source>
        <dbReference type="Google" id="ProtNLM"/>
    </source>
</evidence>